<dbReference type="GO" id="GO:0005634">
    <property type="term" value="C:nucleus"/>
    <property type="evidence" value="ECO:0007669"/>
    <property type="project" value="UniProtKB-SubCell"/>
</dbReference>
<dbReference type="NCBIfam" id="TIGR01557">
    <property type="entry name" value="myb_SHAQKYF"/>
    <property type="match status" value="1"/>
</dbReference>
<dbReference type="PANTHER" id="PTHR31499">
    <property type="entry name" value="MYB FAMILY TRANSCRIPTION FACTOR PHL11"/>
    <property type="match status" value="1"/>
</dbReference>
<keyword evidence="4" id="KW-0175">Coiled coil</keyword>
<dbReference type="InterPro" id="IPR046955">
    <property type="entry name" value="PHR1-like"/>
</dbReference>
<feature type="region of interest" description="Disordered" evidence="7">
    <location>
        <begin position="1"/>
        <end position="23"/>
    </location>
</feature>
<feature type="domain" description="HTH myb-type" evidence="8">
    <location>
        <begin position="194"/>
        <end position="252"/>
    </location>
</feature>
<proteinExistence type="inferred from homology"/>
<evidence type="ECO:0000256" key="4">
    <source>
        <dbReference type="ARBA" id="ARBA00023054"/>
    </source>
</evidence>
<dbReference type="InterPro" id="IPR025756">
    <property type="entry name" value="Myb_CC_LHEQLE"/>
</dbReference>
<dbReference type="Pfam" id="PF14379">
    <property type="entry name" value="Myb_CC_LHEQLE"/>
    <property type="match status" value="1"/>
</dbReference>
<dbReference type="Pfam" id="PF00249">
    <property type="entry name" value="Myb_DNA-binding"/>
    <property type="match status" value="1"/>
</dbReference>
<comment type="similarity">
    <text evidence="2">Belongs to the MYB-CC family.</text>
</comment>
<comment type="subcellular location">
    <subcellularLocation>
        <location evidence="1">Nucleus</location>
    </subcellularLocation>
</comment>
<feature type="compositionally biased region" description="Basic and acidic residues" evidence="7">
    <location>
        <begin position="81"/>
        <end position="92"/>
    </location>
</feature>
<evidence type="ECO:0000256" key="1">
    <source>
        <dbReference type="ARBA" id="ARBA00004123"/>
    </source>
</evidence>
<dbReference type="GO" id="GO:0003700">
    <property type="term" value="F:DNA-binding transcription factor activity"/>
    <property type="evidence" value="ECO:0007669"/>
    <property type="project" value="InterPro"/>
</dbReference>
<dbReference type="Gene3D" id="1.10.10.60">
    <property type="entry name" value="Homeodomain-like"/>
    <property type="match status" value="1"/>
</dbReference>
<gene>
    <name evidence="9" type="ORF">BOLC2T06250H</name>
</gene>
<sequence length="382" mass="42991">MDNINFETSNASQGSRLHLHSQSQPPQLFNLQDVNMNHYNQSSPWTSETFSGYTPYDCTANQSLSVQCSSSKPNHALFHPYHHDQSSDHPSEDQSQSMVPMQLLQDQYLKPLYQKSCANDFAATNASSSSYSLSFDASQDPQELCRRTYSTSNVTQLHFSSSHHHAKQTHPRFSSHSFSAHGGSMAPNCGTVGNKTRIRWTQDLHEKFVECVNRLGGADKATPKAILKLMDSEGLTIFHVKSHLQKYRIAKYIPDYQEESFVVAGKFEKGSCSKELSQLDTKTGVQIKEALQLQLDVQRHLHEQLEIQRNLQLRIEEQGKQLKIMIEQQQKTKECLLLKSPNAEASLSLSASDHSPPPFSIQDAEALMLTTYGDTQSQSKIS</sequence>
<dbReference type="AlphaFoldDB" id="A0A3P6D1D7"/>
<dbReference type="PROSITE" id="PS51294">
    <property type="entry name" value="HTH_MYB"/>
    <property type="match status" value="1"/>
</dbReference>
<organism evidence="9">
    <name type="scientific">Brassica oleracea</name>
    <name type="common">Wild cabbage</name>
    <dbReference type="NCBI Taxonomy" id="3712"/>
    <lineage>
        <taxon>Eukaryota</taxon>
        <taxon>Viridiplantae</taxon>
        <taxon>Streptophyta</taxon>
        <taxon>Embryophyta</taxon>
        <taxon>Tracheophyta</taxon>
        <taxon>Spermatophyta</taxon>
        <taxon>Magnoliopsida</taxon>
        <taxon>eudicotyledons</taxon>
        <taxon>Gunneridae</taxon>
        <taxon>Pentapetalae</taxon>
        <taxon>rosids</taxon>
        <taxon>malvids</taxon>
        <taxon>Brassicales</taxon>
        <taxon>Brassicaceae</taxon>
        <taxon>Brassiceae</taxon>
        <taxon>Brassica</taxon>
    </lineage>
</organism>
<dbReference type="SUPFAM" id="SSF46689">
    <property type="entry name" value="Homeodomain-like"/>
    <property type="match status" value="1"/>
</dbReference>
<dbReference type="FunFam" id="1.10.10.60:FF:000002">
    <property type="entry name" value="Myb family transcription factor"/>
    <property type="match status" value="1"/>
</dbReference>
<reference evidence="9" key="1">
    <citation type="submission" date="2018-11" db="EMBL/GenBank/DDBJ databases">
        <authorList>
            <consortium name="Genoscope - CEA"/>
            <person name="William W."/>
        </authorList>
    </citation>
    <scope>NUCLEOTIDE SEQUENCE</scope>
</reference>
<protein>
    <recommendedName>
        <fullName evidence="8">HTH myb-type domain-containing protein</fullName>
    </recommendedName>
</protein>
<dbReference type="InterPro" id="IPR009057">
    <property type="entry name" value="Homeodomain-like_sf"/>
</dbReference>
<dbReference type="InterPro" id="IPR006447">
    <property type="entry name" value="Myb_dom_plants"/>
</dbReference>
<keyword evidence="3" id="KW-0805">Transcription regulation</keyword>
<keyword evidence="5" id="KW-0804">Transcription</keyword>
<evidence type="ECO:0000256" key="6">
    <source>
        <dbReference type="ARBA" id="ARBA00023242"/>
    </source>
</evidence>
<dbReference type="PANTHER" id="PTHR31499:SF85">
    <property type="entry name" value="TRANSCRIPTION FACTOR MYB-RELATED FAMILY"/>
    <property type="match status" value="1"/>
</dbReference>
<name>A0A3P6D1D7_BRAOL</name>
<evidence type="ECO:0000256" key="7">
    <source>
        <dbReference type="SAM" id="MobiDB-lite"/>
    </source>
</evidence>
<evidence type="ECO:0000259" key="8">
    <source>
        <dbReference type="PROSITE" id="PS51294"/>
    </source>
</evidence>
<feature type="region of interest" description="Disordered" evidence="7">
    <location>
        <begin position="75"/>
        <end position="96"/>
    </location>
</feature>
<evidence type="ECO:0000313" key="9">
    <source>
        <dbReference type="EMBL" id="VDD18494.1"/>
    </source>
</evidence>
<evidence type="ECO:0000256" key="2">
    <source>
        <dbReference type="ARBA" id="ARBA00006783"/>
    </source>
</evidence>
<accession>A0A3P6D1D7</accession>
<dbReference type="InterPro" id="IPR017930">
    <property type="entry name" value="Myb_dom"/>
</dbReference>
<dbReference type="GO" id="GO:0003677">
    <property type="term" value="F:DNA binding"/>
    <property type="evidence" value="ECO:0007669"/>
    <property type="project" value="InterPro"/>
</dbReference>
<evidence type="ECO:0000256" key="5">
    <source>
        <dbReference type="ARBA" id="ARBA00023163"/>
    </source>
</evidence>
<dbReference type="InterPro" id="IPR001005">
    <property type="entry name" value="SANT/Myb"/>
</dbReference>
<keyword evidence="6" id="KW-0539">Nucleus</keyword>
<dbReference type="EMBL" id="LR031874">
    <property type="protein sequence ID" value="VDD18494.1"/>
    <property type="molecule type" value="Genomic_DNA"/>
</dbReference>
<evidence type="ECO:0000256" key="3">
    <source>
        <dbReference type="ARBA" id="ARBA00023015"/>
    </source>
</evidence>